<organism evidence="2 3">
    <name type="scientific">Candidatus Ruthenibacterium merdavium</name>
    <dbReference type="NCBI Taxonomy" id="2838752"/>
    <lineage>
        <taxon>Bacteria</taxon>
        <taxon>Bacillati</taxon>
        <taxon>Bacillota</taxon>
        <taxon>Clostridia</taxon>
        <taxon>Eubacteriales</taxon>
        <taxon>Oscillospiraceae</taxon>
        <taxon>Ruthenibacterium</taxon>
    </lineage>
</organism>
<sequence>MKQEMICICCPLGCRMTVCKEPEGTITVTGNTCPRGRQYAEKEVTAPTRVVTSTVAVSGAVCPRVCVKTAQDIPKEKIFDVMHEIHSAKACAPVHIGDVILQNCAGTGVDVVATSNAPAEPHNAHDAPKIESPLR</sequence>
<dbReference type="Proteomes" id="UP000823918">
    <property type="component" value="Unassembled WGS sequence"/>
</dbReference>
<dbReference type="PANTHER" id="PTHR39450">
    <property type="entry name" value="MOLYBDOPTERIN OXIDOREDUCTASE, 4FE-4S CLUSTER-BINDING SUBUNIT"/>
    <property type="match status" value="1"/>
</dbReference>
<dbReference type="SUPFAM" id="SSF160148">
    <property type="entry name" value="CPE0013-like"/>
    <property type="match status" value="1"/>
</dbReference>
<dbReference type="AlphaFoldDB" id="A0A9D2Q854"/>
<proteinExistence type="predicted"/>
<dbReference type="Pfam" id="PF07892">
    <property type="entry name" value="DUF1667"/>
    <property type="match status" value="1"/>
</dbReference>
<evidence type="ECO:0000256" key="1">
    <source>
        <dbReference type="SAM" id="MobiDB-lite"/>
    </source>
</evidence>
<dbReference type="PANTHER" id="PTHR39450:SF1">
    <property type="entry name" value="DUF1667 DOMAIN-CONTAINING PROTEIN"/>
    <property type="match status" value="1"/>
</dbReference>
<evidence type="ECO:0000313" key="2">
    <source>
        <dbReference type="EMBL" id="HJC72645.1"/>
    </source>
</evidence>
<dbReference type="Gene3D" id="3.10.530.10">
    <property type="entry name" value="CPE0013-like"/>
    <property type="match status" value="1"/>
</dbReference>
<name>A0A9D2Q854_9FIRM</name>
<comment type="caution">
    <text evidence="2">The sequence shown here is derived from an EMBL/GenBank/DDBJ whole genome shotgun (WGS) entry which is preliminary data.</text>
</comment>
<protein>
    <submittedName>
        <fullName evidence="2">DUF1667 domain-containing protein</fullName>
    </submittedName>
</protein>
<accession>A0A9D2Q854</accession>
<dbReference type="InterPro" id="IPR036593">
    <property type="entry name" value="CPE0013-like_sf"/>
</dbReference>
<reference evidence="2" key="1">
    <citation type="journal article" date="2021" name="PeerJ">
        <title>Extensive microbial diversity within the chicken gut microbiome revealed by metagenomics and culture.</title>
        <authorList>
            <person name="Gilroy R."/>
            <person name="Ravi A."/>
            <person name="Getino M."/>
            <person name="Pursley I."/>
            <person name="Horton D.L."/>
            <person name="Alikhan N.F."/>
            <person name="Baker D."/>
            <person name="Gharbi K."/>
            <person name="Hall N."/>
            <person name="Watson M."/>
            <person name="Adriaenssens E.M."/>
            <person name="Foster-Nyarko E."/>
            <person name="Jarju S."/>
            <person name="Secka A."/>
            <person name="Antonio M."/>
            <person name="Oren A."/>
            <person name="Chaudhuri R.R."/>
            <person name="La Ragione R."/>
            <person name="Hildebrand F."/>
            <person name="Pallen M.J."/>
        </authorList>
    </citation>
    <scope>NUCLEOTIDE SEQUENCE</scope>
    <source>
        <strain evidence="2">5933</strain>
    </source>
</reference>
<evidence type="ECO:0000313" key="3">
    <source>
        <dbReference type="Proteomes" id="UP000823918"/>
    </source>
</evidence>
<reference evidence="2" key="2">
    <citation type="submission" date="2021-04" db="EMBL/GenBank/DDBJ databases">
        <authorList>
            <person name="Gilroy R."/>
        </authorList>
    </citation>
    <scope>NUCLEOTIDE SEQUENCE</scope>
    <source>
        <strain evidence="2">5933</strain>
    </source>
</reference>
<gene>
    <name evidence="2" type="ORF">H9698_07615</name>
</gene>
<dbReference type="EMBL" id="DWWA01000037">
    <property type="protein sequence ID" value="HJC72645.1"/>
    <property type="molecule type" value="Genomic_DNA"/>
</dbReference>
<feature type="region of interest" description="Disordered" evidence="1">
    <location>
        <begin position="116"/>
        <end position="135"/>
    </location>
</feature>
<feature type="compositionally biased region" description="Basic and acidic residues" evidence="1">
    <location>
        <begin position="122"/>
        <end position="135"/>
    </location>
</feature>
<dbReference type="InterPro" id="IPR012460">
    <property type="entry name" value="DUF1667"/>
</dbReference>